<dbReference type="STRING" id="1235802.C823_01456"/>
<dbReference type="Proteomes" id="UP000012589">
    <property type="component" value="Unassembled WGS sequence"/>
</dbReference>
<dbReference type="EMBL" id="AQFT01000041">
    <property type="protein sequence ID" value="EMZ33038.1"/>
    <property type="molecule type" value="Genomic_DNA"/>
</dbReference>
<sequence>MHTIKLSKILNSAAYYSILNSIPHTFIKYSSDSKKYEISNDRLQIDEEDKKNMPKVYLYDFMPDKKKEEDSSNSITYYMCEILVNCGSLFHLDLNRSVPAESIFIFGFKSVISLVCRAIPQLNDNFDRMVLYKGQQVSIWTLLENEYKSAYPEKPLPDKPFILKGLAESDNESVQETMHRLFDYPQVFAKAELETYKIMEWFNHNYPPEFKLKRIDYTYDMHTDYKSIYLKLIVMGYGLSRKTASDKAYYKDNEVVSIYIKQKSCRINIYDKFEQVSEKDGTTGEDSPVNKLLRFEVQVEKVKIINELRKRGKNSSGRNFMFISNFINRETEYQILEYYFRQIIGLGHYYTYTAAVDIVNASGYKESMKAKLCTVLEHVARRRGVRKFLECVKDGSITDCGSVQTAKGYLKKLHGIGVNSVTISREEQARMKAVKRETELEIPPELFRYPQYQYGVDFLPNPLWKLIFDKLLYESSQKNYGESNHTVDFTELANF</sequence>
<dbReference type="HOGENOM" id="CLU_550676_0_0_9"/>
<reference evidence="1 2" key="1">
    <citation type="journal article" date="2014" name="Genome Announc.">
        <title>Draft genome sequences of the altered schaedler flora, a defined bacterial community from gnotobiotic mice.</title>
        <authorList>
            <person name="Wannemuehler M.J."/>
            <person name="Overstreet A.M."/>
            <person name="Ward D.V."/>
            <person name="Phillips G.J."/>
        </authorList>
    </citation>
    <scope>NUCLEOTIDE SEQUENCE [LARGE SCALE GENOMIC DNA]</scope>
    <source>
        <strain evidence="1 2">ASF492</strain>
    </source>
</reference>
<gene>
    <name evidence="1" type="ORF">C823_01456</name>
</gene>
<proteinExistence type="predicted"/>
<comment type="caution">
    <text evidence="1">The sequence shown here is derived from an EMBL/GenBank/DDBJ whole genome shotgun (WGS) entry which is preliminary data.</text>
</comment>
<evidence type="ECO:0000313" key="1">
    <source>
        <dbReference type="EMBL" id="EMZ33038.1"/>
    </source>
</evidence>
<dbReference type="AlphaFoldDB" id="N2B2U7"/>
<keyword evidence="2" id="KW-1185">Reference proteome</keyword>
<protein>
    <submittedName>
        <fullName evidence="1">Uncharacterized protein</fullName>
    </submittedName>
</protein>
<evidence type="ECO:0000313" key="2">
    <source>
        <dbReference type="Proteomes" id="UP000012589"/>
    </source>
</evidence>
<name>N2B2U7_9FIRM</name>
<organism evidence="1 2">
    <name type="scientific">Eubacterium plexicaudatum ASF492</name>
    <dbReference type="NCBI Taxonomy" id="1235802"/>
    <lineage>
        <taxon>Bacteria</taxon>
        <taxon>Bacillati</taxon>
        <taxon>Bacillota</taxon>
        <taxon>Clostridia</taxon>
        <taxon>Eubacteriales</taxon>
        <taxon>Eubacteriaceae</taxon>
        <taxon>Eubacterium</taxon>
    </lineage>
</organism>
<dbReference type="eggNOG" id="ENOG5033CBT">
    <property type="taxonomic scope" value="Bacteria"/>
</dbReference>
<accession>N2B2U7</accession>
<dbReference type="PATRIC" id="fig|1235802.3.peg.1551"/>